<dbReference type="UniPathway" id="UPA00343"/>
<comment type="pathway">
    <text evidence="1">Cell wall biogenesis; peptidoglycan recycling.</text>
</comment>
<evidence type="ECO:0000256" key="1">
    <source>
        <dbReference type="HAMAP-Rule" id="MF_01270"/>
    </source>
</evidence>
<comment type="function">
    <text evidence="1">Catalyzes the specific phosphorylation of 1,6-anhydro-N-acetylmuramic acid (anhMurNAc) with the simultaneous cleavage of the 1,6-anhydro ring, generating MurNAc-6-P. Is required for the utilization of anhMurNAc either imported from the medium or derived from its own cell wall murein, and thus plays a role in cell wall recycling.</text>
</comment>
<keyword evidence="3" id="KW-1185">Reference proteome</keyword>
<keyword evidence="1" id="KW-0067">ATP-binding</keyword>
<evidence type="ECO:0000313" key="2">
    <source>
        <dbReference type="EMBL" id="SHG70413.1"/>
    </source>
</evidence>
<name>A0A1M5M151_9ALTE</name>
<dbReference type="GO" id="GO:0097175">
    <property type="term" value="P:1,6-anhydro-N-acetyl-beta-muramic acid catabolic process"/>
    <property type="evidence" value="ECO:0007669"/>
    <property type="project" value="UniProtKB-UniRule"/>
</dbReference>
<keyword evidence="1" id="KW-0119">Carbohydrate metabolism</keyword>
<dbReference type="RefSeq" id="WP_073323555.1">
    <property type="nucleotide sequence ID" value="NZ_FQWD01000004.1"/>
</dbReference>
<dbReference type="HAMAP" id="MF_01270">
    <property type="entry name" value="AnhMurNAc_kinase"/>
    <property type="match status" value="1"/>
</dbReference>
<dbReference type="NCBIfam" id="NF007139">
    <property type="entry name" value="PRK09585.1-3"/>
    <property type="match status" value="1"/>
</dbReference>
<keyword evidence="1 2" id="KW-0418">Kinase</keyword>
<dbReference type="GO" id="GO:0009254">
    <property type="term" value="P:peptidoglycan turnover"/>
    <property type="evidence" value="ECO:0007669"/>
    <property type="project" value="UniProtKB-UniRule"/>
</dbReference>
<dbReference type="GO" id="GO:0006040">
    <property type="term" value="P:amino sugar metabolic process"/>
    <property type="evidence" value="ECO:0007669"/>
    <property type="project" value="InterPro"/>
</dbReference>
<evidence type="ECO:0000313" key="3">
    <source>
        <dbReference type="Proteomes" id="UP000184520"/>
    </source>
</evidence>
<dbReference type="InterPro" id="IPR005338">
    <property type="entry name" value="Anhydro_N_Ac-Mur_kinase"/>
</dbReference>
<dbReference type="AlphaFoldDB" id="A0A1M5M151"/>
<dbReference type="STRING" id="634436.SAMN05216361_2849"/>
<reference evidence="3" key="1">
    <citation type="submission" date="2016-11" db="EMBL/GenBank/DDBJ databases">
        <authorList>
            <person name="Varghese N."/>
            <person name="Submissions S."/>
        </authorList>
    </citation>
    <scope>NUCLEOTIDE SEQUENCE [LARGE SCALE GENOMIC DNA]</scope>
    <source>
        <strain evidence="3">CGMCC 1.8995</strain>
    </source>
</reference>
<accession>A0A1M5M151</accession>
<dbReference type="CDD" id="cd24050">
    <property type="entry name" value="ASKHA_NBD_ANMK"/>
    <property type="match status" value="1"/>
</dbReference>
<dbReference type="PANTHER" id="PTHR30605:SF0">
    <property type="entry name" value="ANHYDRO-N-ACETYLMURAMIC ACID KINASE"/>
    <property type="match status" value="1"/>
</dbReference>
<feature type="binding site" evidence="1">
    <location>
        <begin position="10"/>
        <end position="17"/>
    </location>
    <ligand>
        <name>ATP</name>
        <dbReference type="ChEBI" id="CHEBI:30616"/>
    </ligand>
</feature>
<sequence length="375" mass="39604">MAYVIGAMSGTSMDGVDAVLVDITADQIRPVAAYQQPYPDALLQQLHELCQTGNNELNLCGSVDRAVARVFAQTVNGLLAEQNLTPSDILAIGSHGQTVRHYPDQVPDLADDAPGFTLQIGDPNTLAVLTGIDVVSDFRRKDIALGGQGAPLVPAYHHAQFSKPESTRVVVNIGGFANITVLPGGNSGGIRGFDTGPGNVLMDAWCLQHRGKAYDENGNWAASGNVHQPLLNSMLADPYFAVTGPKSTGREYFNLPWLTQQLINFPDVPPEDVQATLLALTAQTIANALLDVTDTTACYVCGGGAFNQVLMNALQSLLPGISVDSTQALGIHPQWVEGVAFAWLAWAHLNNVPGNVPAVTGASREAVLGTFTPAS</sequence>
<keyword evidence="1" id="KW-0547">Nucleotide-binding</keyword>
<keyword evidence="1" id="KW-0808">Transferase</keyword>
<dbReference type="EC" id="2.7.1.170" evidence="1"/>
<dbReference type="PANTHER" id="PTHR30605">
    <property type="entry name" value="ANHYDRO-N-ACETYLMURAMIC ACID KINASE"/>
    <property type="match status" value="1"/>
</dbReference>
<dbReference type="GO" id="GO:0016301">
    <property type="term" value="F:kinase activity"/>
    <property type="evidence" value="ECO:0007669"/>
    <property type="project" value="UniProtKB-KW"/>
</dbReference>
<dbReference type="Pfam" id="PF03702">
    <property type="entry name" value="AnmK"/>
    <property type="match status" value="1"/>
</dbReference>
<comment type="catalytic activity">
    <reaction evidence="1">
        <text>1,6-anhydro-N-acetyl-beta-muramate + ATP + H2O = N-acetyl-D-muramate 6-phosphate + ADP + H(+)</text>
        <dbReference type="Rhea" id="RHEA:24952"/>
        <dbReference type="ChEBI" id="CHEBI:15377"/>
        <dbReference type="ChEBI" id="CHEBI:15378"/>
        <dbReference type="ChEBI" id="CHEBI:30616"/>
        <dbReference type="ChEBI" id="CHEBI:58690"/>
        <dbReference type="ChEBI" id="CHEBI:58722"/>
        <dbReference type="ChEBI" id="CHEBI:456216"/>
        <dbReference type="EC" id="2.7.1.170"/>
    </reaction>
</comment>
<gene>
    <name evidence="1" type="primary">anmK</name>
    <name evidence="2" type="ORF">SAMN05216361_2849</name>
</gene>
<dbReference type="OrthoDB" id="9763949at2"/>
<dbReference type="GO" id="GO:0016773">
    <property type="term" value="F:phosphotransferase activity, alcohol group as acceptor"/>
    <property type="evidence" value="ECO:0007669"/>
    <property type="project" value="UniProtKB-UniRule"/>
</dbReference>
<dbReference type="InterPro" id="IPR043129">
    <property type="entry name" value="ATPase_NBD"/>
</dbReference>
<dbReference type="UniPathway" id="UPA00544"/>
<protein>
    <recommendedName>
        <fullName evidence="1">Anhydro-N-acetylmuramic acid kinase</fullName>
        <ecNumber evidence="1">2.7.1.170</ecNumber>
    </recommendedName>
    <alternativeName>
        <fullName evidence="1">AnhMurNAc kinase</fullName>
    </alternativeName>
</protein>
<comment type="similarity">
    <text evidence="1">Belongs to the anhydro-N-acetylmuramic acid kinase family.</text>
</comment>
<proteinExistence type="inferred from homology"/>
<comment type="pathway">
    <text evidence="1">Amino-sugar metabolism; 1,6-anhydro-N-acetylmuramate degradation.</text>
</comment>
<dbReference type="GO" id="GO:0005524">
    <property type="term" value="F:ATP binding"/>
    <property type="evidence" value="ECO:0007669"/>
    <property type="project" value="UniProtKB-UniRule"/>
</dbReference>
<dbReference type="EMBL" id="FQWD01000004">
    <property type="protein sequence ID" value="SHG70413.1"/>
    <property type="molecule type" value="Genomic_DNA"/>
</dbReference>
<dbReference type="SUPFAM" id="SSF53067">
    <property type="entry name" value="Actin-like ATPase domain"/>
    <property type="match status" value="1"/>
</dbReference>
<organism evidence="2 3">
    <name type="scientific">Marisediminitalea aggregata</name>
    <dbReference type="NCBI Taxonomy" id="634436"/>
    <lineage>
        <taxon>Bacteria</taxon>
        <taxon>Pseudomonadati</taxon>
        <taxon>Pseudomonadota</taxon>
        <taxon>Gammaproteobacteria</taxon>
        <taxon>Alteromonadales</taxon>
        <taxon>Alteromonadaceae</taxon>
        <taxon>Marisediminitalea</taxon>
    </lineage>
</organism>
<dbReference type="Gene3D" id="3.30.420.40">
    <property type="match status" value="2"/>
</dbReference>
<dbReference type="Proteomes" id="UP000184520">
    <property type="component" value="Unassembled WGS sequence"/>
</dbReference>